<dbReference type="Pfam" id="PF00903">
    <property type="entry name" value="Glyoxalase"/>
    <property type="match status" value="1"/>
</dbReference>
<proteinExistence type="predicted"/>
<dbReference type="Gene3D" id="3.10.180.10">
    <property type="entry name" value="2,3-Dihydroxybiphenyl 1,2-Dioxygenase, domain 1"/>
    <property type="match status" value="2"/>
</dbReference>
<organism evidence="2 3">
    <name type="scientific">Streptomyces varsoviensis</name>
    <dbReference type="NCBI Taxonomy" id="67373"/>
    <lineage>
        <taxon>Bacteria</taxon>
        <taxon>Bacillati</taxon>
        <taxon>Actinomycetota</taxon>
        <taxon>Actinomycetes</taxon>
        <taxon>Kitasatosporales</taxon>
        <taxon>Streptomycetaceae</taxon>
        <taxon>Streptomyces</taxon>
    </lineage>
</organism>
<dbReference type="RefSeq" id="WP_030887612.1">
    <property type="nucleotide sequence ID" value="NZ_JBIRHZ010000012.1"/>
</dbReference>
<evidence type="ECO:0000259" key="1">
    <source>
        <dbReference type="PROSITE" id="PS51819"/>
    </source>
</evidence>
<dbReference type="PANTHER" id="PTHR33993:SF10">
    <property type="entry name" value="CONSERVED PROTEIN"/>
    <property type="match status" value="1"/>
</dbReference>
<dbReference type="PANTHER" id="PTHR33993">
    <property type="entry name" value="GLYOXALASE-RELATED"/>
    <property type="match status" value="1"/>
</dbReference>
<evidence type="ECO:0000313" key="2">
    <source>
        <dbReference type="EMBL" id="KOG89712.1"/>
    </source>
</evidence>
<sequence>MAAFADGEPCWADVALPDLEAGKRFYGELFGWTFGVSSPEFHHYTQALRDDKAVAGLMPKPDGRMPTAWGVFFATSDTAGTAARIREAGGQVIEEAVVVGDLGTMGLAVDPGGAFFGTWQGAAHKGFGLRHEPGSFGWVECWTRDAKAVDPFYEAVFGYGSVDFSDNDAGLDFVVWTPAGQPADAEHAALGRAVIDDTFPAELPAHFLIYFMVEDCDAAVRTTTRLGGRVVRDPQDSPYGRFAVLVDDQGASFAVIDSSTAA</sequence>
<dbReference type="InterPro" id="IPR041581">
    <property type="entry name" value="Glyoxalase_6"/>
</dbReference>
<feature type="domain" description="VOC" evidence="1">
    <location>
        <begin position="8"/>
        <end position="121"/>
    </location>
</feature>
<dbReference type="InterPro" id="IPR037523">
    <property type="entry name" value="VOC_core"/>
</dbReference>
<dbReference type="Pfam" id="PF18029">
    <property type="entry name" value="Glyoxalase_6"/>
    <property type="match status" value="1"/>
</dbReference>
<dbReference type="InterPro" id="IPR004360">
    <property type="entry name" value="Glyas_Fos-R_dOase_dom"/>
</dbReference>
<keyword evidence="2" id="KW-0378">Hydrolase</keyword>
<feature type="domain" description="VOC" evidence="1">
    <location>
        <begin position="135"/>
        <end position="258"/>
    </location>
</feature>
<name>A0ABR5J8K9_9ACTN</name>
<dbReference type="InterPro" id="IPR029068">
    <property type="entry name" value="Glyas_Bleomycin-R_OHBP_Dase"/>
</dbReference>
<gene>
    <name evidence="2" type="ORF">ADK38_12800</name>
</gene>
<comment type="caution">
    <text evidence="2">The sequence shown here is derived from an EMBL/GenBank/DDBJ whole genome shotgun (WGS) entry which is preliminary data.</text>
</comment>
<reference evidence="2 3" key="1">
    <citation type="submission" date="2015-07" db="EMBL/GenBank/DDBJ databases">
        <authorList>
            <person name="Ju K.-S."/>
            <person name="Doroghazi J.R."/>
            <person name="Metcalf W.W."/>
        </authorList>
    </citation>
    <scope>NUCLEOTIDE SEQUENCE [LARGE SCALE GENOMIC DNA]</scope>
    <source>
        <strain evidence="2 3">NRRL B-3589</strain>
    </source>
</reference>
<keyword evidence="3" id="KW-1185">Reference proteome</keyword>
<dbReference type="GO" id="GO:0016787">
    <property type="term" value="F:hydrolase activity"/>
    <property type="evidence" value="ECO:0007669"/>
    <property type="project" value="UniProtKB-KW"/>
</dbReference>
<dbReference type="SUPFAM" id="SSF54593">
    <property type="entry name" value="Glyoxalase/Bleomycin resistance protein/Dihydroxybiphenyl dioxygenase"/>
    <property type="match status" value="2"/>
</dbReference>
<evidence type="ECO:0000313" key="3">
    <source>
        <dbReference type="Proteomes" id="UP000037020"/>
    </source>
</evidence>
<dbReference type="PROSITE" id="PS51819">
    <property type="entry name" value="VOC"/>
    <property type="match status" value="2"/>
</dbReference>
<dbReference type="CDD" id="cd07247">
    <property type="entry name" value="SgaA_N_like"/>
    <property type="match status" value="2"/>
</dbReference>
<dbReference type="InterPro" id="IPR052164">
    <property type="entry name" value="Anthracycline_SecMetBiosynth"/>
</dbReference>
<protein>
    <submittedName>
        <fullName evidence="2">Hydrolase</fullName>
    </submittedName>
</protein>
<accession>A0ABR5J8K9</accession>
<dbReference type="EMBL" id="LGUT01001074">
    <property type="protein sequence ID" value="KOG89712.1"/>
    <property type="molecule type" value="Genomic_DNA"/>
</dbReference>
<dbReference type="Proteomes" id="UP000037020">
    <property type="component" value="Unassembled WGS sequence"/>
</dbReference>